<reference evidence="1 2" key="1">
    <citation type="submission" date="2021-06" db="EMBL/GenBank/DDBJ databases">
        <authorList>
            <person name="Palmer J.M."/>
        </authorList>
    </citation>
    <scope>NUCLEOTIDE SEQUENCE [LARGE SCALE GENOMIC DNA]</scope>
    <source>
        <strain evidence="1 2">GA_2019</strain>
        <tissue evidence="1">Muscle</tissue>
    </source>
</reference>
<keyword evidence="2" id="KW-1185">Reference proteome</keyword>
<proteinExistence type="predicted"/>
<accession>A0ABV0PJ29</accession>
<name>A0ABV0PJ29_9TELE</name>
<protein>
    <submittedName>
        <fullName evidence="1">Uncharacterized protein</fullName>
    </submittedName>
</protein>
<evidence type="ECO:0000313" key="1">
    <source>
        <dbReference type="EMBL" id="MEQ2183500.1"/>
    </source>
</evidence>
<evidence type="ECO:0000313" key="2">
    <source>
        <dbReference type="Proteomes" id="UP001476798"/>
    </source>
</evidence>
<comment type="caution">
    <text evidence="1">The sequence shown here is derived from an EMBL/GenBank/DDBJ whole genome shotgun (WGS) entry which is preliminary data.</text>
</comment>
<dbReference type="Proteomes" id="UP001476798">
    <property type="component" value="Unassembled WGS sequence"/>
</dbReference>
<organism evidence="1 2">
    <name type="scientific">Goodea atripinnis</name>
    <dbReference type="NCBI Taxonomy" id="208336"/>
    <lineage>
        <taxon>Eukaryota</taxon>
        <taxon>Metazoa</taxon>
        <taxon>Chordata</taxon>
        <taxon>Craniata</taxon>
        <taxon>Vertebrata</taxon>
        <taxon>Euteleostomi</taxon>
        <taxon>Actinopterygii</taxon>
        <taxon>Neopterygii</taxon>
        <taxon>Teleostei</taxon>
        <taxon>Neoteleostei</taxon>
        <taxon>Acanthomorphata</taxon>
        <taxon>Ovalentaria</taxon>
        <taxon>Atherinomorphae</taxon>
        <taxon>Cyprinodontiformes</taxon>
        <taxon>Goodeidae</taxon>
        <taxon>Goodea</taxon>
    </lineage>
</organism>
<sequence length="90" mass="10004">MPRVCGAVIKVKGGYIQFAFRDLKLMCKHDIMSTITAYECPALKYCMHCCSISGPSFCSVPLKNCKHQPHEKQNAVNLLICVPQNGQNTT</sequence>
<dbReference type="EMBL" id="JAHRIO010076809">
    <property type="protein sequence ID" value="MEQ2183500.1"/>
    <property type="molecule type" value="Genomic_DNA"/>
</dbReference>
<gene>
    <name evidence="1" type="ORF">GOODEAATRI_033343</name>
</gene>